<dbReference type="PANTHER" id="PTHR48043">
    <property type="entry name" value="EG:EG0003.4 PROTEIN-RELATED"/>
    <property type="match status" value="1"/>
</dbReference>
<evidence type="ECO:0008006" key="7">
    <source>
        <dbReference type="Google" id="ProtNLM"/>
    </source>
</evidence>
<evidence type="ECO:0000313" key="6">
    <source>
        <dbReference type="Proteomes" id="UP001148838"/>
    </source>
</evidence>
<name>A0ABQ8SD14_PERAM</name>
<feature type="chain" id="PRO_5046183869" description="UDP-glucuronosyltransferase" evidence="4">
    <location>
        <begin position="25"/>
        <end position="207"/>
    </location>
</feature>
<keyword evidence="2" id="KW-0328">Glycosyltransferase</keyword>
<dbReference type="InterPro" id="IPR050271">
    <property type="entry name" value="UDP-glycosyltransferase"/>
</dbReference>
<dbReference type="EMBL" id="JAJSOF020000029">
    <property type="protein sequence ID" value="KAJ4431905.1"/>
    <property type="molecule type" value="Genomic_DNA"/>
</dbReference>
<evidence type="ECO:0000256" key="3">
    <source>
        <dbReference type="ARBA" id="ARBA00022679"/>
    </source>
</evidence>
<keyword evidence="3" id="KW-0808">Transferase</keyword>
<evidence type="ECO:0000256" key="2">
    <source>
        <dbReference type="ARBA" id="ARBA00022676"/>
    </source>
</evidence>
<evidence type="ECO:0000313" key="5">
    <source>
        <dbReference type="EMBL" id="KAJ4431905.1"/>
    </source>
</evidence>
<feature type="signal peptide" evidence="4">
    <location>
        <begin position="1"/>
        <end position="24"/>
    </location>
</feature>
<dbReference type="Pfam" id="PF00201">
    <property type="entry name" value="UDPGT"/>
    <property type="match status" value="1"/>
</dbReference>
<comment type="caution">
    <text evidence="5">The sequence shown here is derived from an EMBL/GenBank/DDBJ whole genome shotgun (WGS) entry which is preliminary data.</text>
</comment>
<evidence type="ECO:0000256" key="4">
    <source>
        <dbReference type="SAM" id="SignalP"/>
    </source>
</evidence>
<sequence>MFGLKILILMVFVLSNSGHSPVHGARILAIFSLASPSHNIFNRVLSRALASRGHEVKISQISESVARKHFRETLLPYLDIQRNFSLLLANIAVGVDEPRPLSSNVIPVGGMHIKSRHEPLPQILQDFLDGAQGFIYFSLGVSIKGEMIDSEKLKLFVDAFSELPLRILWKFETNKMGDLPSNIRIEKWLPQDAILGKIHIFIYFNLQ</sequence>
<keyword evidence="4" id="KW-0732">Signal</keyword>
<reference evidence="5 6" key="1">
    <citation type="journal article" date="2022" name="Allergy">
        <title>Genome assembly and annotation of Periplaneta americana reveal a comprehensive cockroach allergen profile.</title>
        <authorList>
            <person name="Wang L."/>
            <person name="Xiong Q."/>
            <person name="Saelim N."/>
            <person name="Wang L."/>
            <person name="Nong W."/>
            <person name="Wan A.T."/>
            <person name="Shi M."/>
            <person name="Liu X."/>
            <person name="Cao Q."/>
            <person name="Hui J.H.L."/>
            <person name="Sookrung N."/>
            <person name="Leung T.F."/>
            <person name="Tungtrongchitr A."/>
            <person name="Tsui S.K.W."/>
        </authorList>
    </citation>
    <scope>NUCLEOTIDE SEQUENCE [LARGE SCALE GENOMIC DNA]</scope>
    <source>
        <strain evidence="5">PWHHKU_190912</strain>
    </source>
</reference>
<organism evidence="5 6">
    <name type="scientific">Periplaneta americana</name>
    <name type="common">American cockroach</name>
    <name type="synonym">Blatta americana</name>
    <dbReference type="NCBI Taxonomy" id="6978"/>
    <lineage>
        <taxon>Eukaryota</taxon>
        <taxon>Metazoa</taxon>
        <taxon>Ecdysozoa</taxon>
        <taxon>Arthropoda</taxon>
        <taxon>Hexapoda</taxon>
        <taxon>Insecta</taxon>
        <taxon>Pterygota</taxon>
        <taxon>Neoptera</taxon>
        <taxon>Polyneoptera</taxon>
        <taxon>Dictyoptera</taxon>
        <taxon>Blattodea</taxon>
        <taxon>Blattoidea</taxon>
        <taxon>Blattidae</taxon>
        <taxon>Blattinae</taxon>
        <taxon>Periplaneta</taxon>
    </lineage>
</organism>
<proteinExistence type="inferred from homology"/>
<dbReference type="Gene3D" id="3.40.50.2000">
    <property type="entry name" value="Glycogen Phosphorylase B"/>
    <property type="match status" value="1"/>
</dbReference>
<dbReference type="SUPFAM" id="SSF53756">
    <property type="entry name" value="UDP-Glycosyltransferase/glycogen phosphorylase"/>
    <property type="match status" value="1"/>
</dbReference>
<accession>A0ABQ8SD14</accession>
<dbReference type="InterPro" id="IPR002213">
    <property type="entry name" value="UDP_glucos_trans"/>
</dbReference>
<dbReference type="Proteomes" id="UP001148838">
    <property type="component" value="Unassembled WGS sequence"/>
</dbReference>
<evidence type="ECO:0000256" key="1">
    <source>
        <dbReference type="ARBA" id="ARBA00009995"/>
    </source>
</evidence>
<comment type="similarity">
    <text evidence="1">Belongs to the UDP-glycosyltransferase family.</text>
</comment>
<dbReference type="PANTHER" id="PTHR48043:SF159">
    <property type="entry name" value="EG:EG0003.4 PROTEIN-RELATED"/>
    <property type="match status" value="1"/>
</dbReference>
<protein>
    <recommendedName>
        <fullName evidence="7">UDP-glucuronosyltransferase</fullName>
    </recommendedName>
</protein>
<keyword evidence="6" id="KW-1185">Reference proteome</keyword>
<gene>
    <name evidence="5" type="ORF">ANN_20511</name>
</gene>